<evidence type="ECO:0000313" key="3">
    <source>
        <dbReference type="Proteomes" id="UP000634136"/>
    </source>
</evidence>
<dbReference type="Proteomes" id="UP000634136">
    <property type="component" value="Unassembled WGS sequence"/>
</dbReference>
<dbReference type="EMBL" id="JAAIUW010000008">
    <property type="protein sequence ID" value="KAF7820893.1"/>
    <property type="molecule type" value="Genomic_DNA"/>
</dbReference>
<dbReference type="PANTHER" id="PTHR11064:SF115">
    <property type="entry name" value="NUCLEAR TRANSCRIPTION FACTOR Y SUBUNIT B-9"/>
    <property type="match status" value="1"/>
</dbReference>
<dbReference type="PANTHER" id="PTHR11064">
    <property type="entry name" value="CCAAT-BINDING TRANSCRIPTION FACTOR-RELATED"/>
    <property type="match status" value="1"/>
</dbReference>
<protein>
    <submittedName>
        <fullName evidence="2">Nuclear transcription factor Y subunit B-6</fullName>
    </submittedName>
</protein>
<dbReference type="GO" id="GO:0001228">
    <property type="term" value="F:DNA-binding transcription activator activity, RNA polymerase II-specific"/>
    <property type="evidence" value="ECO:0007669"/>
    <property type="project" value="InterPro"/>
</dbReference>
<dbReference type="GO" id="GO:0000978">
    <property type="term" value="F:RNA polymerase II cis-regulatory region sequence-specific DNA binding"/>
    <property type="evidence" value="ECO:0007669"/>
    <property type="project" value="TreeGrafter"/>
</dbReference>
<dbReference type="OrthoDB" id="386949at2759"/>
<comment type="caution">
    <text evidence="2">The sequence shown here is derived from an EMBL/GenBank/DDBJ whole genome shotgun (WGS) entry which is preliminary data.</text>
</comment>
<dbReference type="GO" id="GO:0016602">
    <property type="term" value="C:CCAAT-binding factor complex"/>
    <property type="evidence" value="ECO:0007669"/>
    <property type="project" value="InterPro"/>
</dbReference>
<accession>A0A834WHC3</accession>
<organism evidence="2 3">
    <name type="scientific">Senna tora</name>
    <dbReference type="NCBI Taxonomy" id="362788"/>
    <lineage>
        <taxon>Eukaryota</taxon>
        <taxon>Viridiplantae</taxon>
        <taxon>Streptophyta</taxon>
        <taxon>Embryophyta</taxon>
        <taxon>Tracheophyta</taxon>
        <taxon>Spermatophyta</taxon>
        <taxon>Magnoliopsida</taxon>
        <taxon>eudicotyledons</taxon>
        <taxon>Gunneridae</taxon>
        <taxon>Pentapetalae</taxon>
        <taxon>rosids</taxon>
        <taxon>fabids</taxon>
        <taxon>Fabales</taxon>
        <taxon>Fabaceae</taxon>
        <taxon>Caesalpinioideae</taxon>
        <taxon>Cassia clade</taxon>
        <taxon>Senna</taxon>
    </lineage>
</organism>
<dbReference type="AlphaFoldDB" id="A0A834WHC3"/>
<dbReference type="GO" id="GO:0046982">
    <property type="term" value="F:protein heterodimerization activity"/>
    <property type="evidence" value="ECO:0007669"/>
    <property type="project" value="InterPro"/>
</dbReference>
<proteinExistence type="predicted"/>
<keyword evidence="3" id="KW-1185">Reference proteome</keyword>
<evidence type="ECO:0000313" key="2">
    <source>
        <dbReference type="EMBL" id="KAF7820893.1"/>
    </source>
</evidence>
<evidence type="ECO:0000256" key="1">
    <source>
        <dbReference type="SAM" id="MobiDB-lite"/>
    </source>
</evidence>
<dbReference type="InterPro" id="IPR027113">
    <property type="entry name" value="Transc_fact_NFYB/HAP3"/>
</dbReference>
<reference evidence="2" key="1">
    <citation type="submission" date="2020-09" db="EMBL/GenBank/DDBJ databases">
        <title>Genome-Enabled Discovery of Anthraquinone Biosynthesis in Senna tora.</title>
        <authorList>
            <person name="Kang S.-H."/>
            <person name="Pandey R.P."/>
            <person name="Lee C.-M."/>
            <person name="Sim J.-S."/>
            <person name="Jeong J.-T."/>
            <person name="Choi B.-S."/>
            <person name="Jung M."/>
            <person name="Ginzburg D."/>
            <person name="Zhao K."/>
            <person name="Won S.Y."/>
            <person name="Oh T.-J."/>
            <person name="Yu Y."/>
            <person name="Kim N.-H."/>
            <person name="Lee O.R."/>
            <person name="Lee T.-H."/>
            <person name="Bashyal P."/>
            <person name="Kim T.-S."/>
            <person name="Lee W.-H."/>
            <person name="Kawkins C."/>
            <person name="Kim C.-K."/>
            <person name="Kim J.S."/>
            <person name="Ahn B.O."/>
            <person name="Rhee S.Y."/>
            <person name="Sohng J.K."/>
        </authorList>
    </citation>
    <scope>NUCLEOTIDE SEQUENCE</scope>
    <source>
        <tissue evidence="2">Leaf</tissue>
    </source>
</reference>
<dbReference type="InterPro" id="IPR009072">
    <property type="entry name" value="Histone-fold"/>
</dbReference>
<feature type="region of interest" description="Disordered" evidence="1">
    <location>
        <begin position="1"/>
        <end position="27"/>
    </location>
</feature>
<dbReference type="SUPFAM" id="SSF47113">
    <property type="entry name" value="Histone-fold"/>
    <property type="match status" value="1"/>
</dbReference>
<dbReference type="Gene3D" id="1.10.20.10">
    <property type="entry name" value="Histone, subunit A"/>
    <property type="match status" value="1"/>
</dbReference>
<sequence>MEGGEGPPFPVGQHQYENPSDFNSLPVEIPATQNQDVDATNAGINEEQPAPHAAKERCQQDCRITVTPDDMLWAVRNLGFNDYLEPLTTFLSRLRDVEGEHYTA</sequence>
<name>A0A834WHC3_9FABA</name>
<gene>
    <name evidence="2" type="ORF">G2W53_026348</name>
</gene>